<evidence type="ECO:0000313" key="8">
    <source>
        <dbReference type="Proteomes" id="UP000709466"/>
    </source>
</evidence>
<evidence type="ECO:0000256" key="4">
    <source>
        <dbReference type="PROSITE-ProRule" id="PRU00473"/>
    </source>
</evidence>
<keyword evidence="8" id="KW-1185">Reference proteome</keyword>
<dbReference type="Gene3D" id="3.30.1330.60">
    <property type="entry name" value="OmpA-like domain"/>
    <property type="match status" value="1"/>
</dbReference>
<evidence type="ECO:0000256" key="5">
    <source>
        <dbReference type="SAM" id="SignalP"/>
    </source>
</evidence>
<dbReference type="InterPro" id="IPR050330">
    <property type="entry name" value="Bact_OuterMem_StrucFunc"/>
</dbReference>
<proteinExistence type="predicted"/>
<dbReference type="PRINTS" id="PR01021">
    <property type="entry name" value="OMPADOMAIN"/>
</dbReference>
<dbReference type="InterPro" id="IPR006665">
    <property type="entry name" value="OmpA-like"/>
</dbReference>
<comment type="subcellular location">
    <subcellularLocation>
        <location evidence="1">Cell outer membrane</location>
    </subcellularLocation>
</comment>
<protein>
    <submittedName>
        <fullName evidence="7">OmpA family protein</fullName>
    </submittedName>
</protein>
<evidence type="ECO:0000256" key="3">
    <source>
        <dbReference type="ARBA" id="ARBA00023237"/>
    </source>
</evidence>
<accession>A0ABX0VXM5</accession>
<evidence type="ECO:0000259" key="6">
    <source>
        <dbReference type="PROSITE" id="PS51123"/>
    </source>
</evidence>
<dbReference type="Proteomes" id="UP000709466">
    <property type="component" value="Unassembled WGS sequence"/>
</dbReference>
<feature type="chain" id="PRO_5045853811" evidence="5">
    <location>
        <begin position="21"/>
        <end position="306"/>
    </location>
</feature>
<evidence type="ECO:0000313" key="7">
    <source>
        <dbReference type="EMBL" id="NIY71649.1"/>
    </source>
</evidence>
<dbReference type="EMBL" id="JAATOP010000002">
    <property type="protein sequence ID" value="NIY71649.1"/>
    <property type="molecule type" value="Genomic_DNA"/>
</dbReference>
<dbReference type="RefSeq" id="WP_167636662.1">
    <property type="nucleotide sequence ID" value="NZ_JAATOP010000002.1"/>
</dbReference>
<dbReference type="PROSITE" id="PS51123">
    <property type="entry name" value="OMPA_2"/>
    <property type="match status" value="1"/>
</dbReference>
<gene>
    <name evidence="7" type="ORF">HCZ30_04275</name>
</gene>
<dbReference type="Pfam" id="PF00691">
    <property type="entry name" value="OmpA"/>
    <property type="match status" value="1"/>
</dbReference>
<dbReference type="SUPFAM" id="SSF103088">
    <property type="entry name" value="OmpA-like"/>
    <property type="match status" value="1"/>
</dbReference>
<dbReference type="PANTHER" id="PTHR30329">
    <property type="entry name" value="STATOR ELEMENT OF FLAGELLAR MOTOR COMPLEX"/>
    <property type="match status" value="1"/>
</dbReference>
<evidence type="ECO:0000256" key="2">
    <source>
        <dbReference type="ARBA" id="ARBA00023136"/>
    </source>
</evidence>
<dbReference type="InterPro" id="IPR036737">
    <property type="entry name" value="OmpA-like_sf"/>
</dbReference>
<feature type="domain" description="OmpA-like" evidence="6">
    <location>
        <begin position="189"/>
        <end position="306"/>
    </location>
</feature>
<organism evidence="7 8">
    <name type="scientific">Marivivens donghaensis</name>
    <dbReference type="NCBI Taxonomy" id="1699413"/>
    <lineage>
        <taxon>Bacteria</taxon>
        <taxon>Pseudomonadati</taxon>
        <taxon>Pseudomonadota</taxon>
        <taxon>Alphaproteobacteria</taxon>
        <taxon>Rhodobacterales</taxon>
        <taxon>Paracoccaceae</taxon>
        <taxon>Marivivens group</taxon>
        <taxon>Marivivens</taxon>
    </lineage>
</organism>
<feature type="signal peptide" evidence="5">
    <location>
        <begin position="1"/>
        <end position="20"/>
    </location>
</feature>
<dbReference type="PANTHER" id="PTHR30329:SF21">
    <property type="entry name" value="LIPOPROTEIN YIAD-RELATED"/>
    <property type="match status" value="1"/>
</dbReference>
<dbReference type="CDD" id="cd07185">
    <property type="entry name" value="OmpA_C-like"/>
    <property type="match status" value="1"/>
</dbReference>
<keyword evidence="5" id="KW-0732">Signal</keyword>
<comment type="caution">
    <text evidence="7">The sequence shown here is derived from an EMBL/GenBank/DDBJ whole genome shotgun (WGS) entry which is preliminary data.</text>
</comment>
<keyword evidence="2 4" id="KW-0472">Membrane</keyword>
<dbReference type="InterPro" id="IPR006664">
    <property type="entry name" value="OMP_bac"/>
</dbReference>
<evidence type="ECO:0000256" key="1">
    <source>
        <dbReference type="ARBA" id="ARBA00004442"/>
    </source>
</evidence>
<name>A0ABX0VXM5_9RHOB</name>
<sequence length="306" mass="33020">MAIRLSIALIFMLLPTLATAISLPGNATLVYEDTEAATSFAVPTGPWNIDRGMSAEDTAGDVARQVWRIDADRLTTLQLIAPLRQQLTEDGYTIGFECRTDSCGGFDFRFGLDLTPPPAMLVDLGDYRYLLAKKAGETVVLFVSKTLGAGYVEVISIGRLNEEPVADSEAAPVVAAEQEPASDDMASAFMTTGHVELWDLTFETGSSELSGDTYQSLANLATYLESNPTVRIALVGHTDSQGSLNANIDVSKARARAVLDRLAETYGISRDRMDAQGMGYLAPRRSNLTQDGRDANRRVEAIALSN</sequence>
<reference evidence="7 8" key="1">
    <citation type="submission" date="2020-03" db="EMBL/GenBank/DDBJ databases">
        <title>Bacterial isolates of synthetic phycosphere.</title>
        <authorList>
            <person name="Fu H."/>
            <person name="Moran M.A."/>
        </authorList>
    </citation>
    <scope>NUCLEOTIDE SEQUENCE [LARGE SCALE GENOMIC DNA]</scope>
    <source>
        <strain evidence="7 8">HF1</strain>
    </source>
</reference>
<keyword evidence="3" id="KW-0998">Cell outer membrane</keyword>